<evidence type="ECO:0000313" key="3">
    <source>
        <dbReference type="Proteomes" id="UP000466442"/>
    </source>
</evidence>
<protein>
    <submittedName>
        <fullName evidence="2">Uncharacterized protein</fullName>
    </submittedName>
</protein>
<feature type="compositionally biased region" description="Basic and acidic residues" evidence="1">
    <location>
        <begin position="256"/>
        <end position="275"/>
    </location>
</feature>
<feature type="region of interest" description="Disordered" evidence="1">
    <location>
        <begin position="52"/>
        <end position="95"/>
    </location>
</feature>
<accession>A0A8S9XR74</accession>
<dbReference type="EMBL" id="WIXP02000005">
    <property type="protein sequence ID" value="KAF6211124.1"/>
    <property type="molecule type" value="Genomic_DNA"/>
</dbReference>
<gene>
    <name evidence="2" type="ORF">GE061_014238</name>
</gene>
<dbReference type="Pfam" id="PF15299">
    <property type="entry name" value="ALS2CR8"/>
    <property type="match status" value="1"/>
</dbReference>
<feature type="region of interest" description="Disordered" evidence="1">
    <location>
        <begin position="251"/>
        <end position="280"/>
    </location>
</feature>
<comment type="caution">
    <text evidence="2">The sequence shown here is derived from an EMBL/GenBank/DDBJ whole genome shotgun (WGS) entry which is preliminary data.</text>
</comment>
<organism evidence="2 3">
    <name type="scientific">Apolygus lucorum</name>
    <name type="common">Small green plant bug</name>
    <name type="synonym">Lygocoris lucorum</name>
    <dbReference type="NCBI Taxonomy" id="248454"/>
    <lineage>
        <taxon>Eukaryota</taxon>
        <taxon>Metazoa</taxon>
        <taxon>Ecdysozoa</taxon>
        <taxon>Arthropoda</taxon>
        <taxon>Hexapoda</taxon>
        <taxon>Insecta</taxon>
        <taxon>Pterygota</taxon>
        <taxon>Neoptera</taxon>
        <taxon>Paraneoptera</taxon>
        <taxon>Hemiptera</taxon>
        <taxon>Heteroptera</taxon>
        <taxon>Panheteroptera</taxon>
        <taxon>Cimicomorpha</taxon>
        <taxon>Miridae</taxon>
        <taxon>Mirini</taxon>
        <taxon>Apolygus</taxon>
    </lineage>
</organism>
<reference evidence="2" key="1">
    <citation type="journal article" date="2021" name="Mol. Ecol. Resour.">
        <title>Apolygus lucorum genome provides insights into omnivorousness and mesophyll feeding.</title>
        <authorList>
            <person name="Liu Y."/>
            <person name="Liu H."/>
            <person name="Wang H."/>
            <person name="Huang T."/>
            <person name="Liu B."/>
            <person name="Yang B."/>
            <person name="Yin L."/>
            <person name="Li B."/>
            <person name="Zhang Y."/>
            <person name="Zhang S."/>
            <person name="Jiang F."/>
            <person name="Zhang X."/>
            <person name="Ren Y."/>
            <person name="Wang B."/>
            <person name="Wang S."/>
            <person name="Lu Y."/>
            <person name="Wu K."/>
            <person name="Fan W."/>
            <person name="Wang G."/>
        </authorList>
    </citation>
    <scope>NUCLEOTIDE SEQUENCE</scope>
    <source>
        <strain evidence="2">12Hb</strain>
    </source>
</reference>
<dbReference type="AlphaFoldDB" id="A0A8S9XR74"/>
<keyword evidence="3" id="KW-1185">Reference proteome</keyword>
<dbReference type="GO" id="GO:0003700">
    <property type="term" value="F:DNA-binding transcription factor activity"/>
    <property type="evidence" value="ECO:0007669"/>
    <property type="project" value="InterPro"/>
</dbReference>
<feature type="compositionally biased region" description="Low complexity" evidence="1">
    <location>
        <begin position="58"/>
        <end position="73"/>
    </location>
</feature>
<evidence type="ECO:0000313" key="2">
    <source>
        <dbReference type="EMBL" id="KAF6211124.1"/>
    </source>
</evidence>
<sequence>MTEEVELFDVSSGKTYSVSLMPEDAQRAYNDPNLLFEILRVLTNNDENRDLVTKEADGSGTPVSSSPSSNVSSEQSIEVTHNKGDNQLESPGLSPDIVIPEIDVKQLSSVGEISDVGKSQSSTDNVTIEFIAESLGEESELSLDNKSATREVTFASLLRFFDSYKSNDDVISGTMTEKNYLEFQAYLQTAGWEWSVRSSSKAPKDWYIFNYEKGDLKIPYFGHPFVLKKNTLLECVHGDLYYGVTKKKQGKNAMRPKNDQHECVNSDSKSDEPPLKKRASKPTKKLSCPVFMKVVLVFYFPDYKIDSCEPLTWRNKNKVIQQLKRGIKLDKSTTSVAQYFVKMSLPNKHNHQISPPKAIIAPLKTNVTRHVNLKEQQSKINEIRDVCDKIVKLTNSPMKRGTSVKELQSVLDRLRDEHQSMESMFESGGANG</sequence>
<evidence type="ECO:0000256" key="1">
    <source>
        <dbReference type="SAM" id="MobiDB-lite"/>
    </source>
</evidence>
<proteinExistence type="predicted"/>
<dbReference type="InterPro" id="IPR029309">
    <property type="entry name" value="CaRF"/>
</dbReference>
<name>A0A8S9XR74_APOLU</name>
<dbReference type="Proteomes" id="UP000466442">
    <property type="component" value="Linkage Group LG5"/>
</dbReference>